<evidence type="ECO:0000259" key="2">
    <source>
        <dbReference type="Pfam" id="PF01488"/>
    </source>
</evidence>
<dbReference type="EC" id="1.1.1.25" evidence="1"/>
<feature type="binding site" evidence="1">
    <location>
        <position position="207"/>
    </location>
    <ligand>
        <name>NADP(+)</name>
        <dbReference type="ChEBI" id="CHEBI:58349"/>
    </ligand>
</feature>
<dbReference type="SUPFAM" id="SSF51735">
    <property type="entry name" value="NAD(P)-binding Rossmann-fold domains"/>
    <property type="match status" value="1"/>
</dbReference>
<feature type="domain" description="Quinate/shikimate 5-dehydrogenase/glutamyl-tRNA reductase" evidence="2">
    <location>
        <begin position="118"/>
        <end position="193"/>
    </location>
</feature>
<protein>
    <recommendedName>
        <fullName evidence="1">Shikimate dehydrogenase (NADP(+))</fullName>
        <shortName evidence="1">SDH</shortName>
        <ecNumber evidence="1">1.1.1.25</ecNumber>
    </recommendedName>
</protein>
<dbReference type="InterPro" id="IPR022893">
    <property type="entry name" value="Shikimate_DH_fam"/>
</dbReference>
<accession>E0SS74</accession>
<dbReference type="InterPro" id="IPR036291">
    <property type="entry name" value="NAD(P)-bd_dom_sf"/>
</dbReference>
<dbReference type="InterPro" id="IPR013708">
    <property type="entry name" value="Shikimate_DH-bd_N"/>
</dbReference>
<dbReference type="SUPFAM" id="SSF53223">
    <property type="entry name" value="Aminoacid dehydrogenase-like, N-terminal domain"/>
    <property type="match status" value="1"/>
</dbReference>
<dbReference type="EMBL" id="CP002098">
    <property type="protein sequence ID" value="ADM28531.1"/>
    <property type="molecule type" value="Genomic_DNA"/>
</dbReference>
<comment type="function">
    <text evidence="1">Involved in the biosynthesis of the chorismate, which leads to the biosynthesis of aromatic amino acids. Catalyzes the reversible NADPH linked reduction of 3-dehydroshikimate (DHSA) to yield shikimate (SA).</text>
</comment>
<feature type="binding site" evidence="1">
    <location>
        <begin position="127"/>
        <end position="131"/>
    </location>
    <ligand>
        <name>NADP(+)</name>
        <dbReference type="ChEBI" id="CHEBI:58349"/>
    </ligand>
</feature>
<reference evidence="4 5" key="1">
    <citation type="journal article" date="2010" name="Stand. Genomic Sci.">
        <title>Complete genome sequence of Ignisphaera aggregans type strain (AQ1.S1).</title>
        <authorList>
            <person name="Goker M."/>
            <person name="Held B."/>
            <person name="Lapidus A."/>
            <person name="Nolan M."/>
            <person name="Spring S."/>
            <person name="Yasawong M."/>
            <person name="Lucas S."/>
            <person name="Glavina Del Rio T."/>
            <person name="Tice H."/>
            <person name="Cheng J.F."/>
            <person name="Goodwin L."/>
            <person name="Tapia R."/>
            <person name="Pitluck S."/>
            <person name="Liolios K."/>
            <person name="Ivanova N."/>
            <person name="Mavromatis K."/>
            <person name="Mikhailova N."/>
            <person name="Pati A."/>
            <person name="Chen A."/>
            <person name="Palaniappan K."/>
            <person name="Brambilla E."/>
            <person name="Land M."/>
            <person name="Hauser L."/>
            <person name="Chang Y.J."/>
            <person name="Jeffries C.D."/>
            <person name="Brettin T."/>
            <person name="Detter J.C."/>
            <person name="Han C."/>
            <person name="Rohde M."/>
            <person name="Sikorski J."/>
            <person name="Woyke T."/>
            <person name="Bristow J."/>
            <person name="Eisen J.A."/>
            <person name="Markowitz V."/>
            <person name="Hugenholtz P."/>
            <person name="Kyrpides N.C."/>
            <person name="Klenk H.P."/>
        </authorList>
    </citation>
    <scope>NUCLEOTIDE SEQUENCE [LARGE SCALE GENOMIC DNA]</scope>
    <source>
        <strain evidence="5">DSM 17230 / JCM 13409 / AQ1.S1</strain>
    </source>
</reference>
<sequence length="266" mass="30167">MSWIDASTKLYGVLGKNIFYTLSPAIHNYIFREISYNAVYLAFDVSEDKFDIIGRALIELCEGFNITIPYKERIMGFLYSLDRSAEVVGAVNTVYRGRGYNTDYLALLSILKRYSNVLRGSICYIYGAGGASKASAVALYEYGCEVHIVNRSLERAQHMAHYLSRYGIDIHIDSDCSKKRDVIVNATPNPSIVPDKCLDGVSLVIEFVYNPIETSLIKRAKTRGVEFIDGLKILIKQALEAQRIWLGIDFPEEKVLEYLYARKLIR</sequence>
<dbReference type="GO" id="GO:0019632">
    <property type="term" value="P:shikimate metabolic process"/>
    <property type="evidence" value="ECO:0007669"/>
    <property type="project" value="TreeGrafter"/>
</dbReference>
<keyword evidence="1" id="KW-0560">Oxidoreductase</keyword>
<dbReference type="PANTHER" id="PTHR21089">
    <property type="entry name" value="SHIKIMATE DEHYDROGENASE"/>
    <property type="match status" value="1"/>
</dbReference>
<dbReference type="PANTHER" id="PTHR21089:SF1">
    <property type="entry name" value="BIFUNCTIONAL 3-DEHYDROQUINATE DEHYDRATASE_SHIKIMATE DEHYDROGENASE, CHLOROPLASTIC"/>
    <property type="match status" value="1"/>
</dbReference>
<keyword evidence="5" id="KW-1185">Reference proteome</keyword>
<dbReference type="GO" id="GO:0004764">
    <property type="term" value="F:shikimate 3-dehydrogenase (NADP+) activity"/>
    <property type="evidence" value="ECO:0007669"/>
    <property type="project" value="UniProtKB-UniRule"/>
</dbReference>
<keyword evidence="1" id="KW-0028">Amino-acid biosynthesis</keyword>
<dbReference type="GO" id="GO:0009073">
    <property type="term" value="P:aromatic amino acid family biosynthetic process"/>
    <property type="evidence" value="ECO:0007669"/>
    <property type="project" value="UniProtKB-KW"/>
</dbReference>
<comment type="catalytic activity">
    <reaction evidence="1">
        <text>shikimate + NADP(+) = 3-dehydroshikimate + NADPH + H(+)</text>
        <dbReference type="Rhea" id="RHEA:17737"/>
        <dbReference type="ChEBI" id="CHEBI:15378"/>
        <dbReference type="ChEBI" id="CHEBI:16630"/>
        <dbReference type="ChEBI" id="CHEBI:36208"/>
        <dbReference type="ChEBI" id="CHEBI:57783"/>
        <dbReference type="ChEBI" id="CHEBI:58349"/>
        <dbReference type="EC" id="1.1.1.25"/>
    </reaction>
</comment>
<dbReference type="Gene3D" id="3.40.50.10860">
    <property type="entry name" value="Leucine Dehydrogenase, chain A, domain 1"/>
    <property type="match status" value="1"/>
</dbReference>
<evidence type="ECO:0000256" key="1">
    <source>
        <dbReference type="HAMAP-Rule" id="MF_00222"/>
    </source>
</evidence>
<feature type="binding site" evidence="1">
    <location>
        <position position="92"/>
    </location>
    <ligand>
        <name>shikimate</name>
        <dbReference type="ChEBI" id="CHEBI:36208"/>
    </ligand>
</feature>
<comment type="subunit">
    <text evidence="1">Homodimer.</text>
</comment>
<feature type="binding site" evidence="1">
    <location>
        <position position="67"/>
    </location>
    <ligand>
        <name>shikimate</name>
        <dbReference type="ChEBI" id="CHEBI:36208"/>
    </ligand>
</feature>
<dbReference type="InterPro" id="IPR046346">
    <property type="entry name" value="Aminoacid_DH-like_N_sf"/>
</dbReference>
<keyword evidence="1" id="KW-0057">Aromatic amino acid biosynthesis</keyword>
<dbReference type="Pfam" id="PF08501">
    <property type="entry name" value="Shikimate_dh_N"/>
    <property type="match status" value="1"/>
</dbReference>
<gene>
    <name evidence="1" type="primary">aroE</name>
    <name evidence="4" type="ordered locus">Igag_1734</name>
</gene>
<feature type="binding site" evidence="1">
    <location>
        <position position="230"/>
    </location>
    <ligand>
        <name>NADP(+)</name>
        <dbReference type="ChEBI" id="CHEBI:58349"/>
    </ligand>
</feature>
<dbReference type="AlphaFoldDB" id="E0SS74"/>
<dbReference type="GO" id="GO:0008652">
    <property type="term" value="P:amino acid biosynthetic process"/>
    <property type="evidence" value="ECO:0007669"/>
    <property type="project" value="UniProtKB-KW"/>
</dbReference>
<dbReference type="UniPathway" id="UPA00053">
    <property type="reaction ID" value="UER00087"/>
</dbReference>
<feature type="binding site" evidence="1">
    <location>
        <begin position="21"/>
        <end position="23"/>
    </location>
    <ligand>
        <name>shikimate</name>
        <dbReference type="ChEBI" id="CHEBI:36208"/>
    </ligand>
</feature>
<dbReference type="Proteomes" id="UP000001304">
    <property type="component" value="Chromosome"/>
</dbReference>
<feature type="binding site" evidence="1">
    <location>
        <position position="209"/>
    </location>
    <ligand>
        <name>shikimate</name>
        <dbReference type="ChEBI" id="CHEBI:36208"/>
    </ligand>
</feature>
<dbReference type="HOGENOM" id="CLU_044063_4_1_2"/>
<dbReference type="STRING" id="583356.Igag_1734"/>
<comment type="pathway">
    <text evidence="1">Metabolic intermediate biosynthesis; chorismate biosynthesis; chorismate from D-erythrose 4-phosphate and phosphoenolpyruvate: step 4/7.</text>
</comment>
<feature type="binding site" evidence="1">
    <location>
        <position position="237"/>
    </location>
    <ligand>
        <name>shikimate</name>
        <dbReference type="ChEBI" id="CHEBI:36208"/>
    </ligand>
</feature>
<organism evidence="4 5">
    <name type="scientific">Ignisphaera aggregans (strain DSM 17230 / JCM 13409 / AQ1.S1)</name>
    <dbReference type="NCBI Taxonomy" id="583356"/>
    <lineage>
        <taxon>Archaea</taxon>
        <taxon>Thermoproteota</taxon>
        <taxon>Thermoprotei</taxon>
        <taxon>Desulfurococcales</taxon>
        <taxon>Desulfurococcaceae</taxon>
        <taxon>Ignisphaera</taxon>
    </lineage>
</organism>
<comment type="caution">
    <text evidence="1">Lacks conserved residue(s) required for the propagation of feature annotation.</text>
</comment>
<comment type="similarity">
    <text evidence="1">Belongs to the shikimate dehydrogenase family.</text>
</comment>
<keyword evidence="1" id="KW-0521">NADP</keyword>
<evidence type="ECO:0000313" key="4">
    <source>
        <dbReference type="EMBL" id="ADM28531.1"/>
    </source>
</evidence>
<evidence type="ECO:0000259" key="3">
    <source>
        <dbReference type="Pfam" id="PF08501"/>
    </source>
</evidence>
<dbReference type="CDD" id="cd01065">
    <property type="entry name" value="NAD_bind_Shikimate_DH"/>
    <property type="match status" value="1"/>
</dbReference>
<feature type="domain" description="Shikimate dehydrogenase substrate binding N-terminal" evidence="3">
    <location>
        <begin position="13"/>
        <end position="94"/>
    </location>
</feature>
<dbReference type="KEGG" id="iag:Igag_1734"/>
<evidence type="ECO:0000313" key="5">
    <source>
        <dbReference type="Proteomes" id="UP000001304"/>
    </source>
</evidence>
<feature type="binding site" evidence="1">
    <location>
        <position position="103"/>
    </location>
    <ligand>
        <name>shikimate</name>
        <dbReference type="ChEBI" id="CHEBI:36208"/>
    </ligand>
</feature>
<dbReference type="Gene3D" id="3.40.50.720">
    <property type="entry name" value="NAD(P)-binding Rossmann-like Domain"/>
    <property type="match status" value="1"/>
</dbReference>
<proteinExistence type="inferred from homology"/>
<dbReference type="HAMAP" id="MF_00222">
    <property type="entry name" value="Shikimate_DH_AroE"/>
    <property type="match status" value="1"/>
</dbReference>
<dbReference type="Pfam" id="PF01488">
    <property type="entry name" value="Shikimate_DH"/>
    <property type="match status" value="1"/>
</dbReference>
<dbReference type="GO" id="GO:0009423">
    <property type="term" value="P:chorismate biosynthetic process"/>
    <property type="evidence" value="ECO:0007669"/>
    <property type="project" value="UniProtKB-UniRule"/>
</dbReference>
<name>E0SS74_IGNAA</name>
<dbReference type="InterPro" id="IPR006151">
    <property type="entry name" value="Shikm_DH/Glu-tRNA_Rdtase"/>
</dbReference>
<feature type="active site" description="Proton acceptor" evidence="1">
    <location>
        <position position="71"/>
    </location>
</feature>